<dbReference type="Proteomes" id="UP000186817">
    <property type="component" value="Unassembled WGS sequence"/>
</dbReference>
<sequence length="285" mass="31985">MRFQGDGNDLHPGLNNEFQKATMSELALTYNDQSVLENFHAALRSSLFAAMRFFSTPFRTQAEEARDAGDMGQDATRGRRRGKGHWRDARDIPDGGRAKHRQHQNDCLKLAEEACSIVQWIEETGSAELPHGQAALERINFINFVVQPYFSILASNARHRFHKSCITTWMVASLAINNGVPRCPLCRKNIDVDRPVQGGSRRDVLDLSLQELTAVERLLEDVRFAVLEQRSVISSHVESQAVESGSNSPSTAQLRAAQLRALMLEDRVAELRSAVYELQSRLSLL</sequence>
<dbReference type="SUPFAM" id="SSF57850">
    <property type="entry name" value="RING/U-box"/>
    <property type="match status" value="1"/>
</dbReference>
<dbReference type="EMBL" id="LSRX01001568">
    <property type="protein sequence ID" value="OLP78739.1"/>
    <property type="molecule type" value="Genomic_DNA"/>
</dbReference>
<keyword evidence="1" id="KW-0479">Metal-binding</keyword>
<keyword evidence="6" id="KW-1185">Reference proteome</keyword>
<evidence type="ECO:0000256" key="3">
    <source>
        <dbReference type="SAM" id="MobiDB-lite"/>
    </source>
</evidence>
<keyword evidence="2" id="KW-0378">Hydrolase</keyword>
<feature type="region of interest" description="Disordered" evidence="3">
    <location>
        <begin position="62"/>
        <end position="100"/>
    </location>
</feature>
<dbReference type="InterPro" id="IPR002073">
    <property type="entry name" value="PDEase_catalytic_dom"/>
</dbReference>
<organism evidence="5 6">
    <name type="scientific">Symbiodinium microadriaticum</name>
    <name type="common">Dinoflagellate</name>
    <name type="synonym">Zooxanthella microadriatica</name>
    <dbReference type="NCBI Taxonomy" id="2951"/>
    <lineage>
        <taxon>Eukaryota</taxon>
        <taxon>Sar</taxon>
        <taxon>Alveolata</taxon>
        <taxon>Dinophyceae</taxon>
        <taxon>Suessiales</taxon>
        <taxon>Symbiodiniaceae</taxon>
        <taxon>Symbiodinium</taxon>
    </lineage>
</organism>
<evidence type="ECO:0000313" key="6">
    <source>
        <dbReference type="Proteomes" id="UP000186817"/>
    </source>
</evidence>
<evidence type="ECO:0000313" key="5">
    <source>
        <dbReference type="EMBL" id="OLP78739.1"/>
    </source>
</evidence>
<dbReference type="OrthoDB" id="440082at2759"/>
<protein>
    <recommendedName>
        <fullName evidence="4">PDEase domain-containing protein</fullName>
    </recommendedName>
</protein>
<dbReference type="InterPro" id="IPR013083">
    <property type="entry name" value="Znf_RING/FYVE/PHD"/>
</dbReference>
<evidence type="ECO:0000256" key="2">
    <source>
        <dbReference type="ARBA" id="ARBA00022801"/>
    </source>
</evidence>
<dbReference type="PANTHER" id="PTHR11347">
    <property type="entry name" value="CYCLIC NUCLEOTIDE PHOSPHODIESTERASE"/>
    <property type="match status" value="1"/>
</dbReference>
<dbReference type="InterPro" id="IPR036971">
    <property type="entry name" value="PDEase_catalytic_dom_sf"/>
</dbReference>
<dbReference type="SUPFAM" id="SSF109604">
    <property type="entry name" value="HD-domain/PDEase-like"/>
    <property type="match status" value="2"/>
</dbReference>
<accession>A0A1Q9C742</accession>
<dbReference type="Gene3D" id="3.30.40.10">
    <property type="entry name" value="Zinc/RING finger domain, C3HC4 (zinc finger)"/>
    <property type="match status" value="1"/>
</dbReference>
<dbReference type="GO" id="GO:0046872">
    <property type="term" value="F:metal ion binding"/>
    <property type="evidence" value="ECO:0007669"/>
    <property type="project" value="UniProtKB-KW"/>
</dbReference>
<dbReference type="Gene3D" id="1.10.1300.10">
    <property type="entry name" value="3'5'-cyclic nucleotide phosphodiesterase, catalytic domain"/>
    <property type="match status" value="1"/>
</dbReference>
<dbReference type="AlphaFoldDB" id="A0A1Q9C742"/>
<name>A0A1Q9C742_SYMMI</name>
<feature type="compositionally biased region" description="Basic and acidic residues" evidence="3">
    <location>
        <begin position="85"/>
        <end position="100"/>
    </location>
</feature>
<dbReference type="GO" id="GO:0007165">
    <property type="term" value="P:signal transduction"/>
    <property type="evidence" value="ECO:0007669"/>
    <property type="project" value="InterPro"/>
</dbReference>
<dbReference type="Pfam" id="PF00233">
    <property type="entry name" value="PDEase_I"/>
    <property type="match status" value="1"/>
</dbReference>
<proteinExistence type="predicted"/>
<gene>
    <name evidence="5" type="ORF">AK812_SmicGene41054</name>
</gene>
<evidence type="ECO:0000256" key="1">
    <source>
        <dbReference type="ARBA" id="ARBA00022723"/>
    </source>
</evidence>
<comment type="caution">
    <text evidence="5">The sequence shown here is derived from an EMBL/GenBank/DDBJ whole genome shotgun (WGS) entry which is preliminary data.</text>
</comment>
<reference evidence="5 6" key="1">
    <citation type="submission" date="2016-02" db="EMBL/GenBank/DDBJ databases">
        <title>Genome analysis of coral dinoflagellate symbionts highlights evolutionary adaptations to a symbiotic lifestyle.</title>
        <authorList>
            <person name="Aranda M."/>
            <person name="Li Y."/>
            <person name="Liew Y.J."/>
            <person name="Baumgarten S."/>
            <person name="Simakov O."/>
            <person name="Wilson M."/>
            <person name="Piel J."/>
            <person name="Ashoor H."/>
            <person name="Bougouffa S."/>
            <person name="Bajic V.B."/>
            <person name="Ryu T."/>
            <person name="Ravasi T."/>
            <person name="Bayer T."/>
            <person name="Micklem G."/>
            <person name="Kim H."/>
            <person name="Bhak J."/>
            <person name="Lajeunesse T.C."/>
            <person name="Voolstra C.R."/>
        </authorList>
    </citation>
    <scope>NUCLEOTIDE SEQUENCE [LARGE SCALE GENOMIC DNA]</scope>
    <source>
        <strain evidence="5 6">CCMP2467</strain>
    </source>
</reference>
<dbReference type="GO" id="GO:0004114">
    <property type="term" value="F:3',5'-cyclic-nucleotide phosphodiesterase activity"/>
    <property type="evidence" value="ECO:0007669"/>
    <property type="project" value="InterPro"/>
</dbReference>
<evidence type="ECO:0000259" key="4">
    <source>
        <dbReference type="Pfam" id="PF00233"/>
    </source>
</evidence>
<feature type="domain" description="PDEase" evidence="4">
    <location>
        <begin position="11"/>
        <end position="54"/>
    </location>
</feature>